<dbReference type="GO" id="GO:0003677">
    <property type="term" value="F:DNA binding"/>
    <property type="evidence" value="ECO:0007669"/>
    <property type="project" value="InterPro"/>
</dbReference>
<dbReference type="Gene3D" id="1.10.260.40">
    <property type="entry name" value="lambda repressor-like DNA-binding domains"/>
    <property type="match status" value="1"/>
</dbReference>
<dbReference type="EMBL" id="NKFA01000003">
    <property type="protein sequence ID" value="OXI48154.1"/>
    <property type="molecule type" value="Genomic_DNA"/>
</dbReference>
<name>A0A228J0R6_9BURK</name>
<dbReference type="InterPro" id="IPR001387">
    <property type="entry name" value="Cro/C1-type_HTH"/>
</dbReference>
<dbReference type="CDD" id="cd00093">
    <property type="entry name" value="HTH_XRE"/>
    <property type="match status" value="1"/>
</dbReference>
<dbReference type="InterPro" id="IPR010982">
    <property type="entry name" value="Lambda_DNA-bd_dom_sf"/>
</dbReference>
<dbReference type="Proteomes" id="UP000214600">
    <property type="component" value="Unassembled WGS sequence"/>
</dbReference>
<gene>
    <name evidence="1" type="ORF">CFB84_04165</name>
</gene>
<sequence length="185" mass="20261">MGLSQAKFAAACGIGKTAQYTYEAGERTPDAAYLEAAGRLGVDVWYVVLGERTTNDMITTMALRVVLNHVTERLGLDGQQVELALKIAEENERNETTWQRSESDVSATYRLVSQIVDDALVKRDELSQTTLQAVLEGVESELRETRRDISPAKKAAAIGFLYRSFLATGKIDAKAISDALTLAMD</sequence>
<evidence type="ECO:0008006" key="3">
    <source>
        <dbReference type="Google" id="ProtNLM"/>
    </source>
</evidence>
<dbReference type="AlphaFoldDB" id="A0A228J0R6"/>
<protein>
    <recommendedName>
        <fullName evidence="3">HTH cro/C1-type domain-containing protein</fullName>
    </recommendedName>
</protein>
<reference evidence="2" key="1">
    <citation type="submission" date="2017-06" db="EMBL/GenBank/DDBJ databases">
        <authorList>
            <person name="LiPuma J."/>
            <person name="Spilker T."/>
        </authorList>
    </citation>
    <scope>NUCLEOTIDE SEQUENCE [LARGE SCALE GENOMIC DNA]</scope>
    <source>
        <strain evidence="2">AU17325</strain>
    </source>
</reference>
<evidence type="ECO:0000313" key="1">
    <source>
        <dbReference type="EMBL" id="OXI48154.1"/>
    </source>
</evidence>
<proteinExistence type="predicted"/>
<dbReference type="SUPFAM" id="SSF47413">
    <property type="entry name" value="lambda repressor-like DNA-binding domains"/>
    <property type="match status" value="1"/>
</dbReference>
<evidence type="ECO:0000313" key="2">
    <source>
        <dbReference type="Proteomes" id="UP000214600"/>
    </source>
</evidence>
<organism evidence="1 2">
    <name type="scientific">Burkholderia aenigmatica</name>
    <dbReference type="NCBI Taxonomy" id="2015348"/>
    <lineage>
        <taxon>Bacteria</taxon>
        <taxon>Pseudomonadati</taxon>
        <taxon>Pseudomonadota</taxon>
        <taxon>Betaproteobacteria</taxon>
        <taxon>Burkholderiales</taxon>
        <taxon>Burkholderiaceae</taxon>
        <taxon>Burkholderia</taxon>
        <taxon>Burkholderia cepacia complex</taxon>
    </lineage>
</organism>
<comment type="caution">
    <text evidence="1">The sequence shown here is derived from an EMBL/GenBank/DDBJ whole genome shotgun (WGS) entry which is preliminary data.</text>
</comment>
<accession>A0A228J0R6</accession>
<reference evidence="1 2" key="2">
    <citation type="submission" date="2017-08" db="EMBL/GenBank/DDBJ databases">
        <title>WGS of novel Burkholderia cepaca complex species.</title>
        <authorList>
            <person name="Lipuma J."/>
            <person name="Spilker T."/>
        </authorList>
    </citation>
    <scope>NUCLEOTIDE SEQUENCE [LARGE SCALE GENOMIC DNA]</scope>
    <source>
        <strain evidence="1 2">AU17325</strain>
    </source>
</reference>